<comment type="caution">
    <text evidence="3">The sequence shown here is derived from an EMBL/GenBank/DDBJ whole genome shotgun (WGS) entry which is preliminary data.</text>
</comment>
<feature type="compositionally biased region" description="Low complexity" evidence="1">
    <location>
        <begin position="521"/>
        <end position="550"/>
    </location>
</feature>
<dbReference type="InterPro" id="IPR011993">
    <property type="entry name" value="PH-like_dom_sf"/>
</dbReference>
<dbReference type="InterPro" id="IPR039712">
    <property type="entry name" value="Meu6"/>
</dbReference>
<dbReference type="SUPFAM" id="SSF50729">
    <property type="entry name" value="PH domain-like"/>
    <property type="match status" value="1"/>
</dbReference>
<dbReference type="Pfam" id="PF15406">
    <property type="entry name" value="PH_6"/>
    <property type="match status" value="1"/>
</dbReference>
<feature type="compositionally biased region" description="Low complexity" evidence="1">
    <location>
        <begin position="503"/>
        <end position="513"/>
    </location>
</feature>
<protein>
    <recommendedName>
        <fullName evidence="2">PH domain-containing protein</fullName>
    </recommendedName>
</protein>
<accession>A0AAW0RDB0</accession>
<evidence type="ECO:0000313" key="3">
    <source>
        <dbReference type="EMBL" id="KAK8132802.1"/>
    </source>
</evidence>
<evidence type="ECO:0000259" key="2">
    <source>
        <dbReference type="PROSITE" id="PS50003"/>
    </source>
</evidence>
<feature type="region of interest" description="Disordered" evidence="1">
    <location>
        <begin position="226"/>
        <end position="550"/>
    </location>
</feature>
<dbReference type="SMART" id="SM00233">
    <property type="entry name" value="PH"/>
    <property type="match status" value="1"/>
</dbReference>
<dbReference type="InterPro" id="IPR001849">
    <property type="entry name" value="PH_domain"/>
</dbReference>
<keyword evidence="4" id="KW-1185">Reference proteome</keyword>
<proteinExistence type="predicted"/>
<feature type="compositionally biased region" description="Basic and acidic residues" evidence="1">
    <location>
        <begin position="68"/>
        <end position="88"/>
    </location>
</feature>
<feature type="compositionally biased region" description="Low complexity" evidence="1">
    <location>
        <begin position="378"/>
        <end position="403"/>
    </location>
</feature>
<name>A0AAW0RDB0_9PEZI</name>
<dbReference type="AlphaFoldDB" id="A0AAW0RDB0"/>
<feature type="compositionally biased region" description="Low complexity" evidence="1">
    <location>
        <begin position="47"/>
        <end position="67"/>
    </location>
</feature>
<feature type="compositionally biased region" description="Low complexity" evidence="1">
    <location>
        <begin position="420"/>
        <end position="434"/>
    </location>
</feature>
<evidence type="ECO:0000313" key="4">
    <source>
        <dbReference type="Proteomes" id="UP001392437"/>
    </source>
</evidence>
<dbReference type="PROSITE" id="PS50003">
    <property type="entry name" value="PH_DOMAIN"/>
    <property type="match status" value="1"/>
</dbReference>
<sequence length="550" mass="56748">MAEIQKPVEVVPETTPAVVEPAATEPIPAETTAAAPAEAAAEETKPAEVAAEEPAATEAAAETAAATEEAKKDEEVKPVEEGTLEHKGAGAGFPKNLMFSKTHFWFGSEAVASEKLAAYLKSEKATEVGHHVASWATETGKGLLFYGKEADKATPHGIIPLADASEPTTEGQNKFTIVARGQKHAFKAPNTADRDNWVSQLKLKIAEAKELATTVTESETYKKTLETLKPTPAAKKEEKPAATEETPAVVEPAAEGAATEAAVVEPAATEAGSKNLEAKEEPKRRSASRKRASIFGNLLGGGKKEEKAVASEETPAVAEGTTETPATETLAVVEPVAEGAAAEAAAPAAEEKPVKPTPTKRASLFGNLSFGKKRAEVEPTATTPTAETAPSAEAAPVSENAPVIPAVETSEPLSTDVASPTTAPTEATEAAAATNGEKKEVKSDKRKSSLPFNFGKKDKSASSEDEGEKKSSSPLFSKLRQTVKGKGKATEKPAEKNTEEAVAEAPEASTATAAEEKPVEAAEAAAAPAEETTAEKPLTASAPSAVPAAA</sequence>
<evidence type="ECO:0000256" key="1">
    <source>
        <dbReference type="SAM" id="MobiDB-lite"/>
    </source>
</evidence>
<feature type="region of interest" description="Disordered" evidence="1">
    <location>
        <begin position="1"/>
        <end position="92"/>
    </location>
</feature>
<feature type="compositionally biased region" description="Basic and acidic residues" evidence="1">
    <location>
        <begin position="436"/>
        <end position="447"/>
    </location>
</feature>
<gene>
    <name evidence="3" type="ORF">PG999_000975</name>
</gene>
<feature type="compositionally biased region" description="Basic and acidic residues" evidence="1">
    <location>
        <begin position="488"/>
        <end position="499"/>
    </location>
</feature>
<feature type="compositionally biased region" description="Basic and acidic residues" evidence="1">
    <location>
        <begin position="455"/>
        <end position="471"/>
    </location>
</feature>
<reference evidence="3 4" key="1">
    <citation type="submission" date="2023-01" db="EMBL/GenBank/DDBJ databases">
        <title>Analysis of 21 Apiospora genomes using comparative genomics revels a genus with tremendous synthesis potential of carbohydrate active enzymes and secondary metabolites.</title>
        <authorList>
            <person name="Sorensen T."/>
        </authorList>
    </citation>
    <scope>NUCLEOTIDE SEQUENCE [LARGE SCALE GENOMIC DNA]</scope>
    <source>
        <strain evidence="3 4">CBS 117206</strain>
    </source>
</reference>
<feature type="domain" description="PH" evidence="2">
    <location>
        <begin position="77"/>
        <end position="206"/>
    </location>
</feature>
<dbReference type="InterPro" id="IPR039483">
    <property type="entry name" value="Meu6_PH_dom"/>
</dbReference>
<dbReference type="PANTHER" id="PTHR42073:SF1">
    <property type="entry name" value="MEIOTIC EXPRESSION UP-REGULATED PROTEIN 6"/>
    <property type="match status" value="1"/>
</dbReference>
<feature type="compositionally biased region" description="Low complexity" evidence="1">
    <location>
        <begin position="312"/>
        <end position="348"/>
    </location>
</feature>
<feature type="compositionally biased region" description="Low complexity" evidence="1">
    <location>
        <begin position="7"/>
        <end position="39"/>
    </location>
</feature>
<dbReference type="EMBL" id="JAQQWP010000001">
    <property type="protein sequence ID" value="KAK8132802.1"/>
    <property type="molecule type" value="Genomic_DNA"/>
</dbReference>
<dbReference type="Gene3D" id="2.30.29.30">
    <property type="entry name" value="Pleckstrin-homology domain (PH domain)/Phosphotyrosine-binding domain (PTB)"/>
    <property type="match status" value="1"/>
</dbReference>
<dbReference type="Proteomes" id="UP001392437">
    <property type="component" value="Unassembled WGS sequence"/>
</dbReference>
<feature type="compositionally biased region" description="Low complexity" evidence="1">
    <location>
        <begin position="243"/>
        <end position="272"/>
    </location>
</feature>
<dbReference type="PANTHER" id="PTHR42073">
    <property type="entry name" value="MEIOTIC EXPRESSION UP-REGULATED PROTEIN 6"/>
    <property type="match status" value="1"/>
</dbReference>
<organism evidence="3 4">
    <name type="scientific">Apiospora kogelbergensis</name>
    <dbReference type="NCBI Taxonomy" id="1337665"/>
    <lineage>
        <taxon>Eukaryota</taxon>
        <taxon>Fungi</taxon>
        <taxon>Dikarya</taxon>
        <taxon>Ascomycota</taxon>
        <taxon>Pezizomycotina</taxon>
        <taxon>Sordariomycetes</taxon>
        <taxon>Xylariomycetidae</taxon>
        <taxon>Amphisphaeriales</taxon>
        <taxon>Apiosporaceae</taxon>
        <taxon>Apiospora</taxon>
    </lineage>
</organism>